<comment type="subcellular location">
    <subcellularLocation>
        <location evidence="2">Mitochondrion</location>
    </subcellularLocation>
</comment>
<dbReference type="EMBL" id="OZ004260">
    <property type="protein sequence ID" value="CAK7922369.1"/>
    <property type="molecule type" value="Genomic_DNA"/>
</dbReference>
<evidence type="ECO:0000256" key="5">
    <source>
        <dbReference type="ARBA" id="ARBA00019258"/>
    </source>
</evidence>
<name>A0ABP0EM34_9ASCO</name>
<protein>
    <recommendedName>
        <fullName evidence="5">ATPase expression protein 2, mitochondrial</fullName>
    </recommendedName>
</protein>
<comment type="function">
    <text evidence="1">Required for translation of the mitochondrial OLI1 transcript coding for the mitochondrial ATP synthase subunit 9.</text>
</comment>
<keyword evidence="9" id="KW-1185">Reference proteome</keyword>
<sequence>MSLVFRRSRGLIPAAKTSARYVSSATATFSEDIYQDTTTTKVQTNIRQSSTGNASAQTVKEVLVNVQSSSFLKSSVPDKVFATGTFNPHSVSHQLYRFAQEQQYDMLLKAFLKWTSTSVGLESLQSVLTKEQISYFIKLLIDHQKTLIVNMLNINRSNRSTRAMDNAKSKEKHYRNSIRNIYSNLIYGPKSGPEGFIYHRTKRGDLYNSSHLTGYRLTVPDYENLILHELTCNKLDLASKWFERFEAEFGSQSRELMTDRMWMYKFSVLGGGKAPHWQVKDSEYYVRKTKSTPYVLKTQQKWSEVYADYVEQRGSPNDPRITEQLIYSMGYAENTEFLTQYIESVWGIAYNGVPTKPAELRGDPLYPNLDILQAIVVSLSYNHKFFQAMSYINAFQEVYGGKEFDLSRHDALPFWKTIFHWADQCTRFNEQRALQHYLKGTSVDIKSVRSEDLIKSAQQDVDFEYEKYLTFIDELKSKRSNTLEEIWKLFTSTNTHFSPKIFEVRLMTAQETRSEEKFYGLMEALAERYHYYETSPTSFNRRSNSSPLAQLHKSAETLYLKTLQAFVDIKGFDGYIGQCEPLIQEWSLNEKMKVKMDTFLGERMLKYRSTLEKRREEKMIEQRTENEDEGLLDLF</sequence>
<organism evidence="8 9">
    <name type="scientific">[Candida] anglica</name>
    <dbReference type="NCBI Taxonomy" id="148631"/>
    <lineage>
        <taxon>Eukaryota</taxon>
        <taxon>Fungi</taxon>
        <taxon>Dikarya</taxon>
        <taxon>Ascomycota</taxon>
        <taxon>Saccharomycotina</taxon>
        <taxon>Pichiomycetes</taxon>
        <taxon>Debaryomycetaceae</taxon>
        <taxon>Kurtzmaniella</taxon>
    </lineage>
</organism>
<comment type="similarity">
    <text evidence="3">Belongs to the AEP2 family.</text>
</comment>
<gene>
    <name evidence="8" type="ORF">CAAN4_H25928</name>
</gene>
<evidence type="ECO:0000256" key="1">
    <source>
        <dbReference type="ARBA" id="ARBA00002412"/>
    </source>
</evidence>
<evidence type="ECO:0000313" key="8">
    <source>
        <dbReference type="EMBL" id="CAK7922369.1"/>
    </source>
</evidence>
<comment type="subunit">
    <text evidence="4">Binds to the 5'UTR of the OLI1 mRNA.</text>
</comment>
<reference evidence="8 9" key="1">
    <citation type="submission" date="2024-01" db="EMBL/GenBank/DDBJ databases">
        <authorList>
            <consortium name="Genoscope - CEA"/>
            <person name="William W."/>
        </authorList>
    </citation>
    <scope>NUCLEOTIDE SEQUENCE [LARGE SCALE GENOMIC DNA]</scope>
    <source>
        <strain evidence="8 9">29B2s-10</strain>
    </source>
</reference>
<dbReference type="Proteomes" id="UP001497600">
    <property type="component" value="Chromosome H"/>
</dbReference>
<evidence type="ECO:0000313" key="9">
    <source>
        <dbReference type="Proteomes" id="UP001497600"/>
    </source>
</evidence>
<evidence type="ECO:0000256" key="4">
    <source>
        <dbReference type="ARBA" id="ARBA00011657"/>
    </source>
</evidence>
<evidence type="ECO:0000256" key="3">
    <source>
        <dbReference type="ARBA" id="ARBA00009790"/>
    </source>
</evidence>
<accession>A0ABP0EM34</accession>
<evidence type="ECO:0000256" key="7">
    <source>
        <dbReference type="ARBA" id="ARBA00023128"/>
    </source>
</evidence>
<keyword evidence="7" id="KW-0496">Mitochondrion</keyword>
<evidence type="ECO:0000256" key="6">
    <source>
        <dbReference type="ARBA" id="ARBA00022946"/>
    </source>
</evidence>
<keyword evidence="6" id="KW-0809">Transit peptide</keyword>
<evidence type="ECO:0000256" key="2">
    <source>
        <dbReference type="ARBA" id="ARBA00004173"/>
    </source>
</evidence>
<proteinExistence type="inferred from homology"/>
<dbReference type="InterPro" id="IPR024319">
    <property type="entry name" value="ATPase_expression_mit"/>
</dbReference>
<dbReference type="Pfam" id="PF12921">
    <property type="entry name" value="ATP13"/>
    <property type="match status" value="1"/>
</dbReference>